<dbReference type="RefSeq" id="WP_086566290.1">
    <property type="nucleotide sequence ID" value="NZ_JAFMOF010000008.1"/>
</dbReference>
<dbReference type="GO" id="GO:0008168">
    <property type="term" value="F:methyltransferase activity"/>
    <property type="evidence" value="ECO:0007669"/>
    <property type="project" value="UniProtKB-KW"/>
</dbReference>
<feature type="region of interest" description="Disordered" evidence="1">
    <location>
        <begin position="17"/>
        <end position="40"/>
    </location>
</feature>
<sequence>MDETWVSDFLAHKEMEPNRTGHAALPAGPPGWGGRDAPDSVRSEHRERLGLGWLYYGLARALEPRTVLSIGSGRGFVPILLAKAQRDRGAAPVTFVDPSFDDDFWTDAERVRKWFASFGVEDHIVHHLMTTEQFATTEACAQLPPVDLLFIDGGHFYEPVEADFRLMSPRLAPGGTMVFHDTVSRSANPKWSGPRRLLLEIEEREPGRWQMLDLPFGAGVTVVRERAEQSLPGYLAGLHERWPDPDSTEF</sequence>
<accession>A0A939JV01</accession>
<name>A0A939JV01_9ACTN</name>
<dbReference type="EMBL" id="JAFMOF010000008">
    <property type="protein sequence ID" value="MBO0657314.1"/>
    <property type="molecule type" value="Genomic_DNA"/>
</dbReference>
<dbReference type="Proteomes" id="UP000664781">
    <property type="component" value="Unassembled WGS sequence"/>
</dbReference>
<keyword evidence="2" id="KW-0808">Transferase</keyword>
<proteinExistence type="predicted"/>
<reference evidence="2" key="1">
    <citation type="submission" date="2021-03" db="EMBL/GenBank/DDBJ databases">
        <title>Streptomyces strains.</title>
        <authorList>
            <person name="Lund M.B."/>
            <person name="Toerring T."/>
        </authorList>
    </citation>
    <scope>NUCLEOTIDE SEQUENCE</scope>
    <source>
        <strain evidence="2">JCM 4242</strain>
    </source>
</reference>
<dbReference type="Gene3D" id="3.40.50.150">
    <property type="entry name" value="Vaccinia Virus protein VP39"/>
    <property type="match status" value="1"/>
</dbReference>
<dbReference type="InterPro" id="IPR029063">
    <property type="entry name" value="SAM-dependent_MTases_sf"/>
</dbReference>
<dbReference type="GO" id="GO:0032259">
    <property type="term" value="P:methylation"/>
    <property type="evidence" value="ECO:0007669"/>
    <property type="project" value="UniProtKB-KW"/>
</dbReference>
<keyword evidence="3" id="KW-1185">Reference proteome</keyword>
<gene>
    <name evidence="2" type="ORF">J1792_32765</name>
</gene>
<dbReference type="AlphaFoldDB" id="A0A939JV01"/>
<dbReference type="Pfam" id="PF13578">
    <property type="entry name" value="Methyltransf_24"/>
    <property type="match status" value="1"/>
</dbReference>
<dbReference type="SUPFAM" id="SSF53335">
    <property type="entry name" value="S-adenosyl-L-methionine-dependent methyltransferases"/>
    <property type="match status" value="1"/>
</dbReference>
<protein>
    <submittedName>
        <fullName evidence="2">Class I SAM-dependent methyltransferase</fullName>
    </submittedName>
</protein>
<evidence type="ECO:0000313" key="2">
    <source>
        <dbReference type="EMBL" id="MBO0657314.1"/>
    </source>
</evidence>
<organism evidence="2 3">
    <name type="scientific">Streptomyces triculaminicus</name>
    <dbReference type="NCBI Taxonomy" id="2816232"/>
    <lineage>
        <taxon>Bacteria</taxon>
        <taxon>Bacillati</taxon>
        <taxon>Actinomycetota</taxon>
        <taxon>Actinomycetes</taxon>
        <taxon>Kitasatosporales</taxon>
        <taxon>Streptomycetaceae</taxon>
        <taxon>Streptomyces</taxon>
    </lineage>
</organism>
<evidence type="ECO:0000256" key="1">
    <source>
        <dbReference type="SAM" id="MobiDB-lite"/>
    </source>
</evidence>
<comment type="caution">
    <text evidence="2">The sequence shown here is derived from an EMBL/GenBank/DDBJ whole genome shotgun (WGS) entry which is preliminary data.</text>
</comment>
<evidence type="ECO:0000313" key="3">
    <source>
        <dbReference type="Proteomes" id="UP000664781"/>
    </source>
</evidence>
<keyword evidence="2" id="KW-0489">Methyltransferase</keyword>